<dbReference type="InterPro" id="IPR007590">
    <property type="entry name" value="Saf4/Yju2"/>
</dbReference>
<dbReference type="Pfam" id="PF04502">
    <property type="entry name" value="Saf4_Yju2"/>
    <property type="match status" value="1"/>
</dbReference>
<evidence type="ECO:0008006" key="4">
    <source>
        <dbReference type="Google" id="ProtNLM"/>
    </source>
</evidence>
<comment type="caution">
    <text evidence="2">The sequence shown here is derived from an EMBL/GenBank/DDBJ whole genome shotgun (WGS) entry which is preliminary data.</text>
</comment>
<name>A0A1Q3A8F7_ZYGRO</name>
<dbReference type="GO" id="GO:0071006">
    <property type="term" value="C:U2-type catalytic step 1 spliceosome"/>
    <property type="evidence" value="ECO:0007669"/>
    <property type="project" value="TreeGrafter"/>
</dbReference>
<sequence length="247" mass="28547">MSERKVINKYYPPDFDPLQAERDLKKANKALKKRSNGVVTVRLMTPFSIRCLKCEEYIPQSKKFNGKKEVLGEKYLDTFKMYRLSIRCPRCSNSIAFRTDPQSSDYVMEFGGTRNYAGRLKENKNLETVDQALERLVKEHDDDRHRAEDKMQVLEERLSKLQREQEGDQQLVALKNSRAQQQRKADSLSHESEEEQEDELDRLAEKAFESRKGRTSAIKVSKPVKKIKRNAGGLGGAPNPLGIRIKR</sequence>
<feature type="region of interest" description="Disordered" evidence="1">
    <location>
        <begin position="176"/>
        <end position="247"/>
    </location>
</feature>
<gene>
    <name evidence="2" type="ORF">ZYGR_0AG00370</name>
</gene>
<evidence type="ECO:0000313" key="2">
    <source>
        <dbReference type="EMBL" id="GAV52046.1"/>
    </source>
</evidence>
<dbReference type="Proteomes" id="UP000187013">
    <property type="component" value="Unassembled WGS sequence"/>
</dbReference>
<dbReference type="EMBL" id="BDGX01000033">
    <property type="protein sequence ID" value="GAV52046.1"/>
    <property type="molecule type" value="Genomic_DNA"/>
</dbReference>
<organism evidence="2 3">
    <name type="scientific">Zygosaccharomyces rouxii</name>
    <dbReference type="NCBI Taxonomy" id="4956"/>
    <lineage>
        <taxon>Eukaryota</taxon>
        <taxon>Fungi</taxon>
        <taxon>Dikarya</taxon>
        <taxon>Ascomycota</taxon>
        <taxon>Saccharomycotina</taxon>
        <taxon>Saccharomycetes</taxon>
        <taxon>Saccharomycetales</taxon>
        <taxon>Saccharomycetaceae</taxon>
        <taxon>Zygosaccharomyces</taxon>
    </lineage>
</organism>
<evidence type="ECO:0000256" key="1">
    <source>
        <dbReference type="SAM" id="MobiDB-lite"/>
    </source>
</evidence>
<feature type="compositionally biased region" description="Low complexity" evidence="1">
    <location>
        <begin position="237"/>
        <end position="247"/>
    </location>
</feature>
<dbReference type="PANTHER" id="PTHR12111:SF1">
    <property type="entry name" value="SPLICING FACTOR YJU2"/>
    <property type="match status" value="1"/>
</dbReference>
<accession>A0A1Q3A8F7</accession>
<dbReference type="AlphaFoldDB" id="A0A1Q3A8F7"/>
<dbReference type="PANTHER" id="PTHR12111">
    <property type="entry name" value="SPLICING FACTOR YJU2"/>
    <property type="match status" value="1"/>
</dbReference>
<evidence type="ECO:0000313" key="3">
    <source>
        <dbReference type="Proteomes" id="UP000187013"/>
    </source>
</evidence>
<dbReference type="GO" id="GO:0000398">
    <property type="term" value="P:mRNA splicing, via spliceosome"/>
    <property type="evidence" value="ECO:0007669"/>
    <property type="project" value="InterPro"/>
</dbReference>
<dbReference type="OrthoDB" id="674963at2759"/>
<feature type="compositionally biased region" description="Basic and acidic residues" evidence="1">
    <location>
        <begin position="201"/>
        <end position="212"/>
    </location>
</feature>
<reference evidence="2 3" key="1">
    <citation type="submission" date="2016-08" db="EMBL/GenBank/DDBJ databases">
        <title>Draft genome sequence of allopolyploid Zygosaccharomyces rouxii.</title>
        <authorList>
            <person name="Watanabe J."/>
            <person name="Uehara K."/>
            <person name="Mogi Y."/>
            <person name="Tsukioka Y."/>
        </authorList>
    </citation>
    <scope>NUCLEOTIDE SEQUENCE [LARGE SCALE GENOMIC DNA]</scope>
    <source>
        <strain evidence="2 3">NBRC 110957</strain>
    </source>
</reference>
<protein>
    <recommendedName>
        <fullName evidence="4">Splicing factor YJU2</fullName>
    </recommendedName>
</protein>
<proteinExistence type="predicted"/>